<reference evidence="6" key="1">
    <citation type="submission" date="2019-11" db="EMBL/GenBank/DDBJ databases">
        <title>Description of new Acetobacter species.</title>
        <authorList>
            <person name="Cleenwerck I."/>
            <person name="Sombolestani A.S."/>
        </authorList>
    </citation>
    <scope>NUCLEOTIDE SEQUENCE</scope>
    <source>
        <strain evidence="6">LMG 1626</strain>
    </source>
</reference>
<keyword evidence="1" id="KW-1003">Cell membrane</keyword>
<feature type="transmembrane region" description="Helical" evidence="5">
    <location>
        <begin position="45"/>
        <end position="67"/>
    </location>
</feature>
<proteinExistence type="predicted"/>
<evidence type="ECO:0000256" key="1">
    <source>
        <dbReference type="ARBA" id="ARBA00022475"/>
    </source>
</evidence>
<keyword evidence="2 5" id="KW-0812">Transmembrane</keyword>
<dbReference type="RefSeq" id="WP_166316206.1">
    <property type="nucleotide sequence ID" value="NZ_JAHRDV010000003.1"/>
</dbReference>
<keyword evidence="4 5" id="KW-0472">Membrane</keyword>
<accession>A0A967EDS5</accession>
<dbReference type="Pfam" id="PF07869">
    <property type="entry name" value="DUF1656"/>
    <property type="match status" value="1"/>
</dbReference>
<protein>
    <submittedName>
        <fullName evidence="6">DUF1656 domain-containing protein</fullName>
    </submittedName>
</protein>
<dbReference type="AlphaFoldDB" id="A0A967EDS5"/>
<evidence type="ECO:0000256" key="5">
    <source>
        <dbReference type="SAM" id="Phobius"/>
    </source>
</evidence>
<keyword evidence="7" id="KW-1185">Reference proteome</keyword>
<comment type="caution">
    <text evidence="6">The sequence shown here is derived from an EMBL/GenBank/DDBJ whole genome shotgun (WGS) entry which is preliminary data.</text>
</comment>
<organism evidence="6 7">
    <name type="scientific">Acetobacter estunensis</name>
    <dbReference type="NCBI Taxonomy" id="104097"/>
    <lineage>
        <taxon>Bacteria</taxon>
        <taxon>Pseudomonadati</taxon>
        <taxon>Pseudomonadota</taxon>
        <taxon>Alphaproteobacteria</taxon>
        <taxon>Acetobacterales</taxon>
        <taxon>Acetobacteraceae</taxon>
        <taxon>Acetobacter</taxon>
    </lineage>
</organism>
<evidence type="ECO:0000256" key="2">
    <source>
        <dbReference type="ARBA" id="ARBA00022692"/>
    </source>
</evidence>
<evidence type="ECO:0000313" key="6">
    <source>
        <dbReference type="EMBL" id="NHO54325.1"/>
    </source>
</evidence>
<sequence length="68" mass="7787">MRFELLPVINVGGLLMSSFLVHVGLALITMLFVKPFLTWSRLDRFLWDVPLAEFGMLIIFTGVYTILL</sequence>
<name>A0A967EDS5_9PROT</name>
<evidence type="ECO:0000256" key="3">
    <source>
        <dbReference type="ARBA" id="ARBA00022989"/>
    </source>
</evidence>
<dbReference type="EMBL" id="WOTH01000020">
    <property type="protein sequence ID" value="NHO54325.1"/>
    <property type="molecule type" value="Genomic_DNA"/>
</dbReference>
<dbReference type="Proteomes" id="UP000597459">
    <property type="component" value="Unassembled WGS sequence"/>
</dbReference>
<feature type="transmembrane region" description="Helical" evidence="5">
    <location>
        <begin position="12"/>
        <end position="33"/>
    </location>
</feature>
<evidence type="ECO:0000313" key="7">
    <source>
        <dbReference type="Proteomes" id="UP000597459"/>
    </source>
</evidence>
<dbReference type="InterPro" id="IPR012451">
    <property type="entry name" value="DUF1656"/>
</dbReference>
<evidence type="ECO:0000256" key="4">
    <source>
        <dbReference type="ARBA" id="ARBA00023136"/>
    </source>
</evidence>
<gene>
    <name evidence="6" type="ORF">GOB87_10205</name>
</gene>
<keyword evidence="3 5" id="KW-1133">Transmembrane helix</keyword>